<dbReference type="Proteomes" id="UP000194546">
    <property type="component" value="Unassembled WGS sequence"/>
</dbReference>
<organism evidence="1 2">
    <name type="scientific">Caballeronia sordidicola</name>
    <name type="common">Burkholderia sordidicola</name>
    <dbReference type="NCBI Taxonomy" id="196367"/>
    <lineage>
        <taxon>Bacteria</taxon>
        <taxon>Pseudomonadati</taxon>
        <taxon>Pseudomonadota</taxon>
        <taxon>Betaproteobacteria</taxon>
        <taxon>Burkholderiales</taxon>
        <taxon>Burkholderiaceae</taxon>
        <taxon>Caballeronia</taxon>
    </lineage>
</organism>
<dbReference type="InterPro" id="IPR029068">
    <property type="entry name" value="Glyas_Bleomycin-R_OHBP_Dase"/>
</dbReference>
<dbReference type="AlphaFoldDB" id="A0A242MZU8"/>
<dbReference type="Gene3D" id="3.10.180.10">
    <property type="entry name" value="2,3-Dihydroxybiphenyl 1,2-Dioxygenase, domain 1"/>
    <property type="match status" value="1"/>
</dbReference>
<dbReference type="RefSeq" id="WP_086381193.1">
    <property type="nucleotide sequence ID" value="NZ_NBTY01000055.1"/>
</dbReference>
<proteinExistence type="predicted"/>
<evidence type="ECO:0008006" key="3">
    <source>
        <dbReference type="Google" id="ProtNLM"/>
    </source>
</evidence>
<comment type="caution">
    <text evidence="1">The sequence shown here is derived from an EMBL/GenBank/DDBJ whole genome shotgun (WGS) entry which is preliminary data.</text>
</comment>
<gene>
    <name evidence="1" type="ORF">PAMC26510_10535</name>
</gene>
<dbReference type="EMBL" id="NBTY01000055">
    <property type="protein sequence ID" value="OTP76832.1"/>
    <property type="molecule type" value="Genomic_DNA"/>
</dbReference>
<reference evidence="1 2" key="1">
    <citation type="submission" date="2017-03" db="EMBL/GenBank/DDBJ databases">
        <title>Genome analysis of strain PAMC 26510.</title>
        <authorList>
            <person name="Oh H.-M."/>
            <person name="Yang J.-A."/>
        </authorList>
    </citation>
    <scope>NUCLEOTIDE SEQUENCE [LARGE SCALE GENOMIC DNA]</scope>
    <source>
        <strain evidence="1 2">PAMC 26510</strain>
    </source>
</reference>
<evidence type="ECO:0000313" key="2">
    <source>
        <dbReference type="Proteomes" id="UP000194546"/>
    </source>
</evidence>
<sequence length="119" mass="12761">MKRFHIALAIGSLDASIADYSHRLGQAPTAVVPGAYAMWRTDLLNFSINETSDPAKVGLLRHIGFEDDSAAGFAKTRDINGIEWEQFSPEEQDRRIVETYGSAIRPASGLGGGRGGALG</sequence>
<protein>
    <recommendedName>
        <fullName evidence="3">Glyoxalase</fullName>
    </recommendedName>
</protein>
<evidence type="ECO:0000313" key="1">
    <source>
        <dbReference type="EMBL" id="OTP76832.1"/>
    </source>
</evidence>
<name>A0A242MZU8_CABSO</name>
<accession>A0A242MZU8</accession>
<dbReference type="SUPFAM" id="SSF54593">
    <property type="entry name" value="Glyoxalase/Bleomycin resistance protein/Dihydroxybiphenyl dioxygenase"/>
    <property type="match status" value="1"/>
</dbReference>